<dbReference type="GO" id="GO:0003700">
    <property type="term" value="F:DNA-binding transcription factor activity"/>
    <property type="evidence" value="ECO:0007669"/>
    <property type="project" value="InterPro"/>
</dbReference>
<dbReference type="PANTHER" id="PTHR30579">
    <property type="entry name" value="TRANSCRIPTIONAL REGULATOR"/>
    <property type="match status" value="1"/>
</dbReference>
<evidence type="ECO:0000256" key="3">
    <source>
        <dbReference type="ARBA" id="ARBA00023125"/>
    </source>
</evidence>
<dbReference type="GO" id="GO:0003677">
    <property type="term" value="F:DNA binding"/>
    <property type="evidence" value="ECO:0007669"/>
    <property type="project" value="UniProtKB-KW"/>
</dbReference>
<dbReference type="InterPro" id="IPR005119">
    <property type="entry name" value="LysR_subst-bd"/>
</dbReference>
<gene>
    <name evidence="6" type="ORF">BEN76_02130</name>
</gene>
<dbReference type="InterPro" id="IPR000847">
    <property type="entry name" value="LysR_HTH_N"/>
</dbReference>
<dbReference type="STRING" id="487316.BEN76_02130"/>
<comment type="similarity">
    <text evidence="1">Belongs to the LysR transcriptional regulatory family.</text>
</comment>
<dbReference type="KEGG" id="asol:BEN76_02130"/>
<dbReference type="SUPFAM" id="SSF46785">
    <property type="entry name" value="Winged helix' DNA-binding domain"/>
    <property type="match status" value="1"/>
</dbReference>
<evidence type="ECO:0000259" key="5">
    <source>
        <dbReference type="PROSITE" id="PS50931"/>
    </source>
</evidence>
<evidence type="ECO:0000313" key="7">
    <source>
        <dbReference type="Proteomes" id="UP000185674"/>
    </source>
</evidence>
<evidence type="ECO:0000313" key="6">
    <source>
        <dbReference type="EMBL" id="APV34882.1"/>
    </source>
</evidence>
<name>A0A1P8EFA0_9GAMM</name>
<dbReference type="InterPro" id="IPR036390">
    <property type="entry name" value="WH_DNA-bd_sf"/>
</dbReference>
<keyword evidence="4" id="KW-0804">Transcription</keyword>
<dbReference type="AlphaFoldDB" id="A0A1P8EFA0"/>
<dbReference type="PANTHER" id="PTHR30579:SF3">
    <property type="entry name" value="TRANSCRIPTIONAL REGULATORY PROTEIN"/>
    <property type="match status" value="1"/>
</dbReference>
<dbReference type="Proteomes" id="UP000185674">
    <property type="component" value="Chromosome"/>
</dbReference>
<keyword evidence="2" id="KW-0805">Transcription regulation</keyword>
<dbReference type="Gene3D" id="3.40.190.290">
    <property type="match status" value="1"/>
</dbReference>
<evidence type="ECO:0000256" key="1">
    <source>
        <dbReference type="ARBA" id="ARBA00009437"/>
    </source>
</evidence>
<dbReference type="SUPFAM" id="SSF53850">
    <property type="entry name" value="Periplasmic binding protein-like II"/>
    <property type="match status" value="1"/>
</dbReference>
<evidence type="ECO:0000256" key="4">
    <source>
        <dbReference type="ARBA" id="ARBA00023163"/>
    </source>
</evidence>
<dbReference type="InterPro" id="IPR036388">
    <property type="entry name" value="WH-like_DNA-bd_sf"/>
</dbReference>
<dbReference type="PROSITE" id="PS50931">
    <property type="entry name" value="HTH_LYSR"/>
    <property type="match status" value="1"/>
</dbReference>
<dbReference type="Pfam" id="PF00126">
    <property type="entry name" value="HTH_1"/>
    <property type="match status" value="1"/>
</dbReference>
<feature type="domain" description="HTH lysR-type" evidence="5">
    <location>
        <begin position="1"/>
        <end position="58"/>
    </location>
</feature>
<dbReference type="RefSeq" id="WP_076032118.1">
    <property type="nucleotide sequence ID" value="NZ_BKXY01000002.1"/>
</dbReference>
<keyword evidence="3" id="KW-0238">DNA-binding</keyword>
<dbReference type="eggNOG" id="COG0583">
    <property type="taxonomic scope" value="Bacteria"/>
</dbReference>
<organism evidence="6 7">
    <name type="scientific">Acinetobacter soli</name>
    <dbReference type="NCBI Taxonomy" id="487316"/>
    <lineage>
        <taxon>Bacteria</taxon>
        <taxon>Pseudomonadati</taxon>
        <taxon>Pseudomonadota</taxon>
        <taxon>Gammaproteobacteria</taxon>
        <taxon>Moraxellales</taxon>
        <taxon>Moraxellaceae</taxon>
        <taxon>Acinetobacter</taxon>
    </lineage>
</organism>
<sequence length="288" mass="32403">MHWDDVKVFLAVARTGTLTTAAEKLNLGIATVSRRLERLEQDMAMTLFTRHQTGYQLTLEGEALLGNAEAFENAALSLTESGQNYAQAQGLVRLAVSENLANGLVIPSLQSLFSRHPELRIEINSGVQLTNLHRRDADLAIRTIQPDAGNLTIKRLGTLRFGLYAATSYMKFIQDNDLQPDQYHYVGWADTHQHLSLAHWMKDFIRNQNFKIETNSLSTQIDAVKSGLGFGLLPDFIANQSGLVQINENTRVEQPIWLVVHSNLITAKRIRTVMDHLIQLFTEHPSFQ</sequence>
<proteinExistence type="inferred from homology"/>
<dbReference type="EMBL" id="CP016896">
    <property type="protein sequence ID" value="APV34882.1"/>
    <property type="molecule type" value="Genomic_DNA"/>
</dbReference>
<accession>A0A1P8EFA0</accession>
<dbReference type="Gene3D" id="1.10.10.10">
    <property type="entry name" value="Winged helix-like DNA-binding domain superfamily/Winged helix DNA-binding domain"/>
    <property type="match status" value="1"/>
</dbReference>
<evidence type="ECO:0000256" key="2">
    <source>
        <dbReference type="ARBA" id="ARBA00023015"/>
    </source>
</evidence>
<dbReference type="Pfam" id="PF03466">
    <property type="entry name" value="LysR_substrate"/>
    <property type="match status" value="1"/>
</dbReference>
<protein>
    <submittedName>
        <fullName evidence="6">LysR family transcriptional regulator</fullName>
    </submittedName>
</protein>
<dbReference type="InterPro" id="IPR050176">
    <property type="entry name" value="LTTR"/>
</dbReference>
<reference evidence="6 7" key="1">
    <citation type="submission" date="2016-08" db="EMBL/GenBank/DDBJ databases">
        <title>Complete genome sequence of Acinetobacter baylyi strain GFJ2.</title>
        <authorList>
            <person name="Tabata M."/>
            <person name="Kuboki S."/>
            <person name="Gibu N."/>
            <person name="Kinouchi Y."/>
            <person name="Vangnai A."/>
            <person name="Kasai D."/>
            <person name="Fukuda M."/>
        </authorList>
    </citation>
    <scope>NUCLEOTIDE SEQUENCE [LARGE SCALE GENOMIC DNA]</scope>
    <source>
        <strain evidence="6 7">GFJ2</strain>
    </source>
</reference>